<evidence type="ECO:0000256" key="1">
    <source>
        <dbReference type="SAM" id="MobiDB-lite"/>
    </source>
</evidence>
<feature type="compositionally biased region" description="Acidic residues" evidence="1">
    <location>
        <begin position="99"/>
        <end position="114"/>
    </location>
</feature>
<evidence type="ECO:0000313" key="2">
    <source>
        <dbReference type="EMBL" id="CAF4280017.1"/>
    </source>
</evidence>
<dbReference type="EMBL" id="CAJOBD010029746">
    <property type="protein sequence ID" value="CAF4280017.1"/>
    <property type="molecule type" value="Genomic_DNA"/>
</dbReference>
<feature type="compositionally biased region" description="Polar residues" evidence="1">
    <location>
        <begin position="86"/>
        <end position="95"/>
    </location>
</feature>
<dbReference type="Proteomes" id="UP000663836">
    <property type="component" value="Unassembled WGS sequence"/>
</dbReference>
<feature type="region of interest" description="Disordered" evidence="1">
    <location>
        <begin position="86"/>
        <end position="114"/>
    </location>
</feature>
<dbReference type="AlphaFoldDB" id="A0A820GJ07"/>
<feature type="non-terminal residue" evidence="2">
    <location>
        <position position="1"/>
    </location>
</feature>
<reference evidence="2" key="1">
    <citation type="submission" date="2021-02" db="EMBL/GenBank/DDBJ databases">
        <authorList>
            <person name="Nowell W R."/>
        </authorList>
    </citation>
    <scope>NUCLEOTIDE SEQUENCE</scope>
</reference>
<feature type="non-terminal residue" evidence="2">
    <location>
        <position position="171"/>
    </location>
</feature>
<gene>
    <name evidence="2" type="ORF">JBS370_LOCUS39723</name>
</gene>
<protein>
    <submittedName>
        <fullName evidence="2">Uncharacterized protein</fullName>
    </submittedName>
</protein>
<accession>A0A820GJ07</accession>
<evidence type="ECO:0000313" key="3">
    <source>
        <dbReference type="Proteomes" id="UP000663836"/>
    </source>
</evidence>
<comment type="caution">
    <text evidence="2">The sequence shown here is derived from an EMBL/GenBank/DDBJ whole genome shotgun (WGS) entry which is preliminary data.</text>
</comment>
<proteinExistence type="predicted"/>
<sequence>APSALLSHADICKLRYQSTSFTALHGLTQSMKPPGILIYNSNSYVALERSTTKSSSIDIKKFLLQYPNYLSVYESWQRLDDYMQNQETTNTNPSTLSDENNDDSTLNDDNDEIEDDIEFRSNRRKYKRHVGPHDNGGLQRIISTGTLAPSFEPNSKSTIDLIFATYLIQSD</sequence>
<name>A0A820GJ07_9BILA</name>
<organism evidence="2 3">
    <name type="scientific">Rotaria sordida</name>
    <dbReference type="NCBI Taxonomy" id="392033"/>
    <lineage>
        <taxon>Eukaryota</taxon>
        <taxon>Metazoa</taxon>
        <taxon>Spiralia</taxon>
        <taxon>Gnathifera</taxon>
        <taxon>Rotifera</taxon>
        <taxon>Eurotatoria</taxon>
        <taxon>Bdelloidea</taxon>
        <taxon>Philodinida</taxon>
        <taxon>Philodinidae</taxon>
        <taxon>Rotaria</taxon>
    </lineage>
</organism>